<keyword evidence="4" id="KW-0147">Chitin-binding</keyword>
<evidence type="ECO:0000256" key="3">
    <source>
        <dbReference type="ARBA" id="ARBA00012729"/>
    </source>
</evidence>
<dbReference type="PANTHER" id="PTHR11177">
    <property type="entry name" value="CHITINASE"/>
    <property type="match status" value="1"/>
</dbReference>
<dbReference type="FunFam" id="3.10.50.10:FF:000004">
    <property type="entry name" value="Chitinase 5"/>
    <property type="match status" value="1"/>
</dbReference>
<dbReference type="InterPro" id="IPR029070">
    <property type="entry name" value="Chitinase_insertion_sf"/>
</dbReference>
<dbReference type="AlphaFoldDB" id="A0A2Z4BW74"/>
<evidence type="ECO:0000256" key="4">
    <source>
        <dbReference type="ARBA" id="ARBA00022669"/>
    </source>
</evidence>
<name>A0A2Z4BW74_CRACN</name>
<dbReference type="InterPro" id="IPR036508">
    <property type="entry name" value="Chitin-bd_dom_sf"/>
</dbReference>
<dbReference type="EMBL" id="MH069237">
    <property type="protein sequence ID" value="AWU67166.1"/>
    <property type="molecule type" value="mRNA"/>
</dbReference>
<evidence type="ECO:0000256" key="11">
    <source>
        <dbReference type="ARBA" id="ARBA00023326"/>
    </source>
</evidence>
<keyword evidence="11" id="KW-0624">Polysaccharide degradation</keyword>
<keyword evidence="7" id="KW-0146">Chitin degradation</keyword>
<evidence type="ECO:0000256" key="9">
    <source>
        <dbReference type="ARBA" id="ARBA00023277"/>
    </source>
</evidence>
<dbReference type="SUPFAM" id="SSF57625">
    <property type="entry name" value="Invertebrate chitin-binding proteins"/>
    <property type="match status" value="1"/>
</dbReference>
<evidence type="ECO:0000256" key="12">
    <source>
        <dbReference type="RuleBase" id="RU000489"/>
    </source>
</evidence>
<accession>A0A2Z4BW74</accession>
<evidence type="ECO:0000256" key="7">
    <source>
        <dbReference type="ARBA" id="ARBA00023024"/>
    </source>
</evidence>
<dbReference type="Pfam" id="PF00704">
    <property type="entry name" value="Glyco_hydro_18"/>
    <property type="match status" value="1"/>
</dbReference>
<evidence type="ECO:0000256" key="2">
    <source>
        <dbReference type="ARBA" id="ARBA00009121"/>
    </source>
</evidence>
<proteinExistence type="evidence at transcript level"/>
<organism evidence="15">
    <name type="scientific">Crangon crangon</name>
    <name type="common">Brown shrimp</name>
    <dbReference type="NCBI Taxonomy" id="491138"/>
    <lineage>
        <taxon>Eukaryota</taxon>
        <taxon>Metazoa</taxon>
        <taxon>Ecdysozoa</taxon>
        <taxon>Arthropoda</taxon>
        <taxon>Crustacea</taxon>
        <taxon>Multicrustacea</taxon>
        <taxon>Malacostraca</taxon>
        <taxon>Eumalacostraca</taxon>
        <taxon>Eucarida</taxon>
        <taxon>Decapoda</taxon>
        <taxon>Pleocyemata</taxon>
        <taxon>Caridea</taxon>
        <taxon>Crangonoidea</taxon>
        <taxon>Crangonidae</taxon>
        <taxon>Crangon</taxon>
    </lineage>
</organism>
<dbReference type="EC" id="3.2.1.14" evidence="3"/>
<protein>
    <recommendedName>
        <fullName evidence="3">chitinase</fullName>
        <ecNumber evidence="3">3.2.1.14</ecNumber>
    </recommendedName>
</protein>
<dbReference type="GO" id="GO:0008843">
    <property type="term" value="F:endochitinase activity"/>
    <property type="evidence" value="ECO:0007669"/>
    <property type="project" value="UniProtKB-EC"/>
</dbReference>
<keyword evidence="9" id="KW-0119">Carbohydrate metabolism</keyword>
<dbReference type="InterPro" id="IPR050314">
    <property type="entry name" value="Glycosyl_Hydrlase_18"/>
</dbReference>
<comment type="similarity">
    <text evidence="2">Belongs to the glycosyl hydrolase 18 family. Chitinase class II subfamily.</text>
</comment>
<dbReference type="InterPro" id="IPR001223">
    <property type="entry name" value="Glyco_hydro18_cat"/>
</dbReference>
<keyword evidence="6 12" id="KW-0378">Hydrolase</keyword>
<dbReference type="GO" id="GO:0000272">
    <property type="term" value="P:polysaccharide catabolic process"/>
    <property type="evidence" value="ECO:0007669"/>
    <property type="project" value="UniProtKB-KW"/>
</dbReference>
<feature type="domain" description="Chitin-binding type-2" evidence="13">
    <location>
        <begin position="369"/>
        <end position="425"/>
    </location>
</feature>
<dbReference type="InterPro" id="IPR002557">
    <property type="entry name" value="Chitin-bd_dom"/>
</dbReference>
<dbReference type="PROSITE" id="PS50940">
    <property type="entry name" value="CHIT_BIND_II"/>
    <property type="match status" value="1"/>
</dbReference>
<dbReference type="SUPFAM" id="SSF54556">
    <property type="entry name" value="Chitinase insertion domain"/>
    <property type="match status" value="1"/>
</dbReference>
<evidence type="ECO:0000259" key="14">
    <source>
        <dbReference type="PROSITE" id="PS51910"/>
    </source>
</evidence>
<evidence type="ECO:0000256" key="5">
    <source>
        <dbReference type="ARBA" id="ARBA00022729"/>
    </source>
</evidence>
<dbReference type="PROSITE" id="PS01095">
    <property type="entry name" value="GH18_1"/>
    <property type="match status" value="1"/>
</dbReference>
<keyword evidence="8" id="KW-1015">Disulfide bond</keyword>
<evidence type="ECO:0000256" key="10">
    <source>
        <dbReference type="ARBA" id="ARBA00023295"/>
    </source>
</evidence>
<keyword evidence="10 12" id="KW-0326">Glycosidase</keyword>
<evidence type="ECO:0000256" key="8">
    <source>
        <dbReference type="ARBA" id="ARBA00023157"/>
    </source>
</evidence>
<feature type="domain" description="GH18" evidence="14">
    <location>
        <begin position="1"/>
        <end position="331"/>
    </location>
</feature>
<dbReference type="Gene3D" id="3.10.50.10">
    <property type="match status" value="1"/>
</dbReference>
<dbReference type="GO" id="GO:0008061">
    <property type="term" value="F:chitin binding"/>
    <property type="evidence" value="ECO:0007669"/>
    <property type="project" value="UniProtKB-KW"/>
</dbReference>
<dbReference type="GO" id="GO:0005576">
    <property type="term" value="C:extracellular region"/>
    <property type="evidence" value="ECO:0007669"/>
    <property type="project" value="InterPro"/>
</dbReference>
<evidence type="ECO:0000256" key="1">
    <source>
        <dbReference type="ARBA" id="ARBA00000822"/>
    </source>
</evidence>
<reference evidence="15" key="1">
    <citation type="submission" date="2018-03" db="EMBL/GenBank/DDBJ databases">
        <title>Transcriptome analysis of polymorphic digestive enzymes indicates high plasticity in food utilization by the brown shrimp Crangon crangon (Crustacea, Caridea).</title>
        <authorList>
            <person name="Martinez-Alarcon D."/>
            <person name="Harms L."/>
            <person name="Hagen W."/>
            <person name="Saborowski R."/>
        </authorList>
    </citation>
    <scope>NUCLEOTIDE SEQUENCE</scope>
    <source>
        <tissue evidence="15">Hepatopancreas</tissue>
    </source>
</reference>
<dbReference type="SUPFAM" id="SSF51445">
    <property type="entry name" value="(Trans)glycosidases"/>
    <property type="match status" value="1"/>
</dbReference>
<comment type="catalytic activity">
    <reaction evidence="1">
        <text>Random endo-hydrolysis of N-acetyl-beta-D-glucosaminide (1-&gt;4)-beta-linkages in chitin and chitodextrins.</text>
        <dbReference type="EC" id="3.2.1.14"/>
    </reaction>
</comment>
<evidence type="ECO:0000256" key="6">
    <source>
        <dbReference type="ARBA" id="ARBA00022801"/>
    </source>
</evidence>
<dbReference type="Gene3D" id="2.170.140.10">
    <property type="entry name" value="Chitin binding domain"/>
    <property type="match status" value="1"/>
</dbReference>
<dbReference type="Gene3D" id="3.20.20.80">
    <property type="entry name" value="Glycosidases"/>
    <property type="match status" value="1"/>
</dbReference>
<keyword evidence="5" id="KW-0732">Signal</keyword>
<dbReference type="PROSITE" id="PS51910">
    <property type="entry name" value="GH18_2"/>
    <property type="match status" value="1"/>
</dbReference>
<evidence type="ECO:0000259" key="13">
    <source>
        <dbReference type="PROSITE" id="PS50940"/>
    </source>
</evidence>
<dbReference type="Pfam" id="PF01607">
    <property type="entry name" value="CBM_14"/>
    <property type="match status" value="1"/>
</dbReference>
<dbReference type="SMART" id="SM00494">
    <property type="entry name" value="ChtBD2"/>
    <property type="match status" value="1"/>
</dbReference>
<evidence type="ECO:0000313" key="15">
    <source>
        <dbReference type="EMBL" id="AWU67166.1"/>
    </source>
</evidence>
<dbReference type="InterPro" id="IPR017853">
    <property type="entry name" value="GH"/>
</dbReference>
<sequence>MQQTTILQLDIGRKGYSRFVGLKEKYPNLTTTIAVGGWGEGGKKYSELVSQQERRKIFVQSVIELMSKFSFDGLDLDWEYPGAYDRGGAYTDKDNFLELVKELRSAFVTIGSGWELTAAVPVAKFRLQEGYHVPELCSLLDAVHLMTYDLRGNWCNFADVHTMLYRRPELDQWSYEKLNVHDGALLWEDFGCHRSKLVLGTAFYGRTYTLGSPSSHDLHAGIKAWMGGGKPGPYTEAIGTLAYFEICSMMMNDSAWIQSYDNEGLVPYTYKDDQWVGYEDPDSLDIKMSYIKSMGFLGSMTWAIDQDDFQGWCKQGKNPMMTTIYESLKDYIVPDLIPTTLSTTVSPTTTIPGSTTTRDPFEPTTTIGPVDCSLAEFWPHEYCNKYWWCYFGIPHLKTCPDGLYWNQLIKACDWPINVDTSHCTIPSETSEIYANHISKFTNFINPPDIEILSIQDTIHTMIQDPDIPVNGDSPQHIESNHIDGGVEFKGNIMKNDKGILVEETLTKSVEDSYQKDYYLKRIRKKSKPFTKKNLIQNWMKKKKNIKGFSQDF</sequence>
<dbReference type="InterPro" id="IPR011583">
    <property type="entry name" value="Chitinase_II/V-like_cat"/>
</dbReference>
<dbReference type="GO" id="GO:0006032">
    <property type="term" value="P:chitin catabolic process"/>
    <property type="evidence" value="ECO:0007669"/>
    <property type="project" value="UniProtKB-KW"/>
</dbReference>
<dbReference type="PANTHER" id="PTHR11177:SF144">
    <property type="entry name" value="CHITINASE 5"/>
    <property type="match status" value="1"/>
</dbReference>
<dbReference type="SMART" id="SM00636">
    <property type="entry name" value="Glyco_18"/>
    <property type="match status" value="1"/>
</dbReference>
<dbReference type="InterPro" id="IPR001579">
    <property type="entry name" value="Glyco_hydro_18_chit_AS"/>
</dbReference>